<accession>A0A5C3F8A9</accession>
<dbReference type="OrthoDB" id="295078at2759"/>
<evidence type="ECO:0000259" key="5">
    <source>
        <dbReference type="PROSITE" id="PS50086"/>
    </source>
</evidence>
<dbReference type="Gene3D" id="1.10.472.80">
    <property type="entry name" value="Ypt/Rab-GAP domain of gyp1p, domain 3"/>
    <property type="match status" value="1"/>
</dbReference>
<feature type="compositionally biased region" description="Low complexity" evidence="4">
    <location>
        <begin position="83"/>
        <end position="106"/>
    </location>
</feature>
<dbReference type="FunFam" id="1.10.8.270:FF:000001">
    <property type="entry name" value="TBC1 domain family member 1"/>
    <property type="match status" value="1"/>
</dbReference>
<name>A0A5C3F8A9_9BASI</name>
<feature type="compositionally biased region" description="Polar residues" evidence="4">
    <location>
        <begin position="235"/>
        <end position="246"/>
    </location>
</feature>
<keyword evidence="2 3" id="KW-0175">Coiled coil</keyword>
<evidence type="ECO:0000313" key="7">
    <source>
        <dbReference type="Proteomes" id="UP000323386"/>
    </source>
</evidence>
<feature type="compositionally biased region" description="Basic and acidic residues" evidence="4">
    <location>
        <begin position="41"/>
        <end position="55"/>
    </location>
</feature>
<dbReference type="Pfam" id="PF00566">
    <property type="entry name" value="RabGAP-TBC"/>
    <property type="match status" value="1"/>
</dbReference>
<dbReference type="Proteomes" id="UP000323386">
    <property type="component" value="Unassembled WGS sequence"/>
</dbReference>
<reference evidence="6 7" key="1">
    <citation type="submission" date="2018-03" db="EMBL/GenBank/DDBJ databases">
        <authorList>
            <person name="Guldener U."/>
        </authorList>
    </citation>
    <scope>NUCLEOTIDE SEQUENCE [LARGE SCALE GENOMIC DNA]</scope>
    <source>
        <strain evidence="6 7">DAOM196992</strain>
    </source>
</reference>
<dbReference type="SUPFAM" id="SSF47923">
    <property type="entry name" value="Ypt/Rab-GAP domain of gyp1p"/>
    <property type="match status" value="2"/>
</dbReference>
<feature type="region of interest" description="Disordered" evidence="4">
    <location>
        <begin position="802"/>
        <end position="824"/>
    </location>
</feature>
<feature type="domain" description="Rab-GAP TBC" evidence="5">
    <location>
        <begin position="552"/>
        <end position="752"/>
    </location>
</feature>
<dbReference type="GO" id="GO:0031267">
    <property type="term" value="F:small GTPase binding"/>
    <property type="evidence" value="ECO:0007669"/>
    <property type="project" value="TreeGrafter"/>
</dbReference>
<keyword evidence="7" id="KW-1185">Reference proteome</keyword>
<dbReference type="FunFam" id="1.10.10.750:FF:000003">
    <property type="entry name" value="GTPase activating protein (Evi5)"/>
    <property type="match status" value="1"/>
</dbReference>
<evidence type="ECO:0000256" key="1">
    <source>
        <dbReference type="ARBA" id="ARBA00022468"/>
    </source>
</evidence>
<feature type="region of interest" description="Disordered" evidence="4">
    <location>
        <begin position="1"/>
        <end position="366"/>
    </location>
</feature>
<feature type="coiled-coil region" evidence="3">
    <location>
        <begin position="861"/>
        <end position="902"/>
    </location>
</feature>
<feature type="compositionally biased region" description="Low complexity" evidence="4">
    <location>
        <begin position="169"/>
        <end position="185"/>
    </location>
</feature>
<feature type="compositionally biased region" description="Polar residues" evidence="4">
    <location>
        <begin position="203"/>
        <end position="227"/>
    </location>
</feature>
<protein>
    <submittedName>
        <fullName evidence="6">Related to GYP5 - GTPase-activating protein (GAP)</fullName>
    </submittedName>
</protein>
<evidence type="ECO:0000256" key="3">
    <source>
        <dbReference type="SAM" id="Coils"/>
    </source>
</evidence>
<feature type="compositionally biased region" description="Low complexity" evidence="4">
    <location>
        <begin position="802"/>
        <end position="817"/>
    </location>
</feature>
<dbReference type="AlphaFoldDB" id="A0A5C3F8A9"/>
<evidence type="ECO:0000256" key="2">
    <source>
        <dbReference type="ARBA" id="ARBA00023054"/>
    </source>
</evidence>
<dbReference type="InterPro" id="IPR035969">
    <property type="entry name" value="Rab-GAP_TBC_sf"/>
</dbReference>
<evidence type="ECO:0000256" key="4">
    <source>
        <dbReference type="SAM" id="MobiDB-lite"/>
    </source>
</evidence>
<dbReference type="Pfam" id="PF23436">
    <property type="entry name" value="RabGap-TBC_2"/>
    <property type="match status" value="1"/>
</dbReference>
<dbReference type="PANTHER" id="PTHR47219">
    <property type="entry name" value="RAB GTPASE-ACTIVATING PROTEIN 1-LIKE"/>
    <property type="match status" value="1"/>
</dbReference>
<keyword evidence="1" id="KW-0343">GTPase activation</keyword>
<feature type="compositionally biased region" description="Basic and acidic residues" evidence="4">
    <location>
        <begin position="463"/>
        <end position="475"/>
    </location>
</feature>
<feature type="compositionally biased region" description="Basic and acidic residues" evidence="4">
    <location>
        <begin position="341"/>
        <end position="355"/>
    </location>
</feature>
<evidence type="ECO:0000313" key="6">
    <source>
        <dbReference type="EMBL" id="SPO39895.1"/>
    </source>
</evidence>
<feature type="compositionally biased region" description="Polar residues" evidence="4">
    <location>
        <begin position="115"/>
        <end position="138"/>
    </location>
</feature>
<dbReference type="Gene3D" id="1.10.10.750">
    <property type="entry name" value="Ypt/Rab-GAP domain of gyp1p, domain 1"/>
    <property type="match status" value="1"/>
</dbReference>
<gene>
    <name evidence="6" type="ORF">PSFLO_05376</name>
</gene>
<feature type="compositionally biased region" description="Low complexity" evidence="4">
    <location>
        <begin position="7"/>
        <end position="39"/>
    </location>
</feature>
<sequence length="923" mass="99235">MPKSRGTTATSKAAATAAAGTAAAEPQPTLAAELAAAEADNSTHPDDSSIHTHTDDESDFQDAADGTTPSLSEADEPRDDSETAAADSTATERASAPADPATVTATDELDDASTPMPTATEFPSNIADLSSGNGSSEASAPVPSTDAADAGEGPSTNDTVSERSKSVGKPLSPSLDAAPSSSPKPTVAKGIAALKDRFESTAAKDSSSPKPPVRTTSRPDSDQQSSDGAKDATSLPLSASTITITDSRQESLAGDVEPISSADVKQGEGSELILDEESARQTLGEQVEKIPPSQGATSLLEPDETISNPFATDKESPRASTAAAEADPQRFSSADSVIRSRSREPSTARDVHDPSPDTPSMNSNHFSVVSLGSTTASVANGAVAASDAWGGTNDAKRATVMMSTGDAAGGGSGGGGGERTTGNYDFLLARLETQNAKLTTDPKAMRNSMDGADKLRENFEKLREKDQARHSRGESQNRALNGVPIATAPEEAAEPGGQPVEGHEAGLHWEGPPGEELEDEAINWEFWGNVMSNYQQVARTQPRELSRAIQAGIPAALRGMMWQLMSSSKDEEMEIIYAYYLKQSSPHEKAIRRDLNRTFPEQDYFQDGKGIGQENLFNVVKAYSLYDPEVGYCQGMQCFASDRFRWRKRLCAEPDARRVPLPLHPQSLQMPDEEAFSTLVRLMKSYDLRGHFTPAAIPIRPPAGRVPSAAAHAPRPARRQEQHVRKSVVHDASYRFPLELVYRILDSVFAEGVEALFRFALALMKRNEEELLKLNFDSAVSFLKQSLFDVYLKSDEAAPEMAASGDAPAASDAPSAEQGDAPKRKKVYNTNEFVRDAFQIKITPFMLDSYASEFDEQVRAANAHRREVEALRLVNRNLAARVKALEDQLNSVNKEHVDLVKSVVMAKIAKEEMAEELVKYKMM</sequence>
<feature type="region of interest" description="Disordered" evidence="4">
    <location>
        <begin position="463"/>
        <end position="484"/>
    </location>
</feature>
<dbReference type="InterPro" id="IPR000195">
    <property type="entry name" value="Rab-GAP-TBC_dom"/>
</dbReference>
<dbReference type="Gene3D" id="1.10.8.270">
    <property type="entry name" value="putative rabgap domain of human tbc1 domain family member 14 like domains"/>
    <property type="match status" value="1"/>
</dbReference>
<dbReference type="PANTHER" id="PTHR47219:SF22">
    <property type="entry name" value="RAB-GAP TBC DOMAIN-CONTAINING PROTEIN"/>
    <property type="match status" value="1"/>
</dbReference>
<organism evidence="6 7">
    <name type="scientific">Pseudozyma flocculosa</name>
    <dbReference type="NCBI Taxonomy" id="84751"/>
    <lineage>
        <taxon>Eukaryota</taxon>
        <taxon>Fungi</taxon>
        <taxon>Dikarya</taxon>
        <taxon>Basidiomycota</taxon>
        <taxon>Ustilaginomycotina</taxon>
        <taxon>Ustilaginomycetes</taxon>
        <taxon>Ustilaginales</taxon>
        <taxon>Ustilaginaceae</taxon>
        <taxon>Pseudozyma</taxon>
    </lineage>
</organism>
<dbReference type="EMBL" id="OOIP01000016">
    <property type="protein sequence ID" value="SPO39895.1"/>
    <property type="molecule type" value="Genomic_DNA"/>
</dbReference>
<proteinExistence type="predicted"/>
<dbReference type="InterPro" id="IPR050302">
    <property type="entry name" value="Rab_GAP_TBC_domain"/>
</dbReference>
<dbReference type="SMART" id="SM00164">
    <property type="entry name" value="TBC"/>
    <property type="match status" value="1"/>
</dbReference>
<dbReference type="PROSITE" id="PS50086">
    <property type="entry name" value="TBC_RABGAP"/>
    <property type="match status" value="1"/>
</dbReference>
<dbReference type="GO" id="GO:0005096">
    <property type="term" value="F:GTPase activator activity"/>
    <property type="evidence" value="ECO:0007669"/>
    <property type="project" value="UniProtKB-KW"/>
</dbReference>